<evidence type="ECO:0000256" key="3">
    <source>
        <dbReference type="ARBA" id="ARBA00005482"/>
    </source>
</evidence>
<protein>
    <recommendedName>
        <fullName evidence="5">NADH dehydrogenase [ubiquinone] 1 alpha subcomplex subunit 7</fullName>
    </recommendedName>
    <alternativeName>
        <fullName evidence="14">Complex I-B14.5a</fullName>
    </alternativeName>
    <alternativeName>
        <fullName evidence="13">NADH-ubiquinone oxidoreductase subunit B14.5a</fullName>
    </alternativeName>
</protein>
<dbReference type="AlphaFoldDB" id="A0A4Y2N488"/>
<keyword evidence="7" id="KW-0679">Respiratory chain</keyword>
<keyword evidence="12" id="KW-0472">Membrane</keyword>
<gene>
    <name evidence="16" type="ORF">AVEN_173001_1</name>
    <name evidence="15" type="ORF">AVEN_93281_1</name>
</gene>
<evidence type="ECO:0000313" key="16">
    <source>
        <dbReference type="EMBL" id="GBN33793.1"/>
    </source>
</evidence>
<proteinExistence type="inferred from homology"/>
<evidence type="ECO:0000256" key="12">
    <source>
        <dbReference type="ARBA" id="ARBA00023136"/>
    </source>
</evidence>
<evidence type="ECO:0000256" key="11">
    <source>
        <dbReference type="ARBA" id="ARBA00023128"/>
    </source>
</evidence>
<feature type="non-terminal residue" evidence="16">
    <location>
        <position position="1"/>
    </location>
</feature>
<evidence type="ECO:0000256" key="14">
    <source>
        <dbReference type="ARBA" id="ARBA00033401"/>
    </source>
</evidence>
<sequence length="51" mass="5675">SPPPPKLPDGPSHKLSENYYLTRDGRHLARPPLVLLEDVKKKAITSGVKEK</sequence>
<evidence type="ECO:0000256" key="4">
    <source>
        <dbReference type="ARBA" id="ARBA00011533"/>
    </source>
</evidence>
<evidence type="ECO:0000256" key="10">
    <source>
        <dbReference type="ARBA" id="ARBA00022990"/>
    </source>
</evidence>
<evidence type="ECO:0000256" key="1">
    <source>
        <dbReference type="ARBA" id="ARBA00003195"/>
    </source>
</evidence>
<comment type="subcellular location">
    <subcellularLocation>
        <location evidence="2">Mitochondrion inner membrane</location>
        <topology evidence="2">Peripheral membrane protein</topology>
        <orientation evidence="2">Matrix side</orientation>
    </subcellularLocation>
</comment>
<keyword evidence="11" id="KW-0496">Mitochondrion</keyword>
<accession>A0A4Y2N488</accession>
<evidence type="ECO:0000256" key="8">
    <source>
        <dbReference type="ARBA" id="ARBA00022792"/>
    </source>
</evidence>
<comment type="caution">
    <text evidence="16">The sequence shown here is derived from an EMBL/GenBank/DDBJ whole genome shotgun (WGS) entry which is preliminary data.</text>
</comment>
<dbReference type="InterPro" id="IPR009947">
    <property type="entry name" value="NDUA7"/>
</dbReference>
<dbReference type="Pfam" id="PF07347">
    <property type="entry name" value="CI-B14_5a"/>
    <property type="match status" value="1"/>
</dbReference>
<dbReference type="Proteomes" id="UP000499080">
    <property type="component" value="Unassembled WGS sequence"/>
</dbReference>
<dbReference type="GO" id="GO:0006120">
    <property type="term" value="P:mitochondrial electron transport, NADH to ubiquinone"/>
    <property type="evidence" value="ECO:0007669"/>
    <property type="project" value="TreeGrafter"/>
</dbReference>
<dbReference type="EMBL" id="BGPR01207496">
    <property type="protein sequence ID" value="GBN33754.1"/>
    <property type="molecule type" value="Genomic_DNA"/>
</dbReference>
<evidence type="ECO:0000256" key="7">
    <source>
        <dbReference type="ARBA" id="ARBA00022660"/>
    </source>
</evidence>
<keyword evidence="8" id="KW-0999">Mitochondrion inner membrane</keyword>
<dbReference type="OrthoDB" id="10063829at2759"/>
<evidence type="ECO:0000256" key="6">
    <source>
        <dbReference type="ARBA" id="ARBA00022448"/>
    </source>
</evidence>
<evidence type="ECO:0000256" key="13">
    <source>
        <dbReference type="ARBA" id="ARBA00030360"/>
    </source>
</evidence>
<keyword evidence="17" id="KW-1185">Reference proteome</keyword>
<evidence type="ECO:0000256" key="2">
    <source>
        <dbReference type="ARBA" id="ARBA00004443"/>
    </source>
</evidence>
<dbReference type="GO" id="GO:0005743">
    <property type="term" value="C:mitochondrial inner membrane"/>
    <property type="evidence" value="ECO:0007669"/>
    <property type="project" value="UniProtKB-SubCell"/>
</dbReference>
<dbReference type="EMBL" id="BGPR01207511">
    <property type="protein sequence ID" value="GBN33793.1"/>
    <property type="molecule type" value="Genomic_DNA"/>
</dbReference>
<evidence type="ECO:0000256" key="9">
    <source>
        <dbReference type="ARBA" id="ARBA00022982"/>
    </source>
</evidence>
<evidence type="ECO:0000313" key="17">
    <source>
        <dbReference type="Proteomes" id="UP000499080"/>
    </source>
</evidence>
<name>A0A4Y2N488_ARAVE</name>
<comment type="subunit">
    <text evidence="4">Complex I is composed of 45 different subunits.</text>
</comment>
<dbReference type="PANTHER" id="PTHR12485:SF1">
    <property type="entry name" value="NADH DEHYDROGENASE [UBIQUINONE] 1 ALPHA SUBCOMPLEX SUBUNIT 7"/>
    <property type="match status" value="1"/>
</dbReference>
<keyword evidence="6" id="KW-0813">Transport</keyword>
<keyword evidence="9" id="KW-0249">Electron transport</keyword>
<organism evidence="16 17">
    <name type="scientific">Araneus ventricosus</name>
    <name type="common">Orbweaver spider</name>
    <name type="synonym">Epeira ventricosa</name>
    <dbReference type="NCBI Taxonomy" id="182803"/>
    <lineage>
        <taxon>Eukaryota</taxon>
        <taxon>Metazoa</taxon>
        <taxon>Ecdysozoa</taxon>
        <taxon>Arthropoda</taxon>
        <taxon>Chelicerata</taxon>
        <taxon>Arachnida</taxon>
        <taxon>Araneae</taxon>
        <taxon>Araneomorphae</taxon>
        <taxon>Entelegynae</taxon>
        <taxon>Araneoidea</taxon>
        <taxon>Araneidae</taxon>
        <taxon>Araneus</taxon>
    </lineage>
</organism>
<comment type="similarity">
    <text evidence="3">Belongs to the complex I NDUFA7 subunit family.</text>
</comment>
<reference evidence="16 17" key="1">
    <citation type="journal article" date="2019" name="Sci. Rep.">
        <title>Orb-weaving spider Araneus ventricosus genome elucidates the spidroin gene catalogue.</title>
        <authorList>
            <person name="Kono N."/>
            <person name="Nakamura H."/>
            <person name="Ohtoshi R."/>
            <person name="Moran D.A.P."/>
            <person name="Shinohara A."/>
            <person name="Yoshida Y."/>
            <person name="Fujiwara M."/>
            <person name="Mori M."/>
            <person name="Tomita M."/>
            <person name="Arakawa K."/>
        </authorList>
    </citation>
    <scope>NUCLEOTIDE SEQUENCE [LARGE SCALE GENOMIC DNA]</scope>
</reference>
<dbReference type="PANTHER" id="PTHR12485">
    <property type="entry name" value="NADH-UBIQUINONE OXIDOREDUCTASE SUBUNIT B"/>
    <property type="match status" value="1"/>
</dbReference>
<comment type="function">
    <text evidence="1">Accessory subunit of the mitochondrial membrane respiratory chain NADH dehydrogenase (Complex I), that is believed not to be involved in catalysis. Complex I functions in the transfer of electrons from NADH to the respiratory chain. The immediate electron acceptor for the enzyme is believed to be ubiquinone.</text>
</comment>
<keyword evidence="10" id="KW-0007">Acetylation</keyword>
<evidence type="ECO:0000256" key="5">
    <source>
        <dbReference type="ARBA" id="ARBA00016383"/>
    </source>
</evidence>
<evidence type="ECO:0000313" key="15">
    <source>
        <dbReference type="EMBL" id="GBN33754.1"/>
    </source>
</evidence>